<dbReference type="Gene3D" id="1.10.3720.10">
    <property type="entry name" value="MetI-like"/>
    <property type="match status" value="1"/>
</dbReference>
<keyword evidence="2 7" id="KW-0813">Transport</keyword>
<evidence type="ECO:0000259" key="8">
    <source>
        <dbReference type="PROSITE" id="PS50928"/>
    </source>
</evidence>
<proteinExistence type="inferred from homology"/>
<accession>A0A7C1JY51</accession>
<comment type="subcellular location">
    <subcellularLocation>
        <location evidence="1 7">Cell membrane</location>
        <topology evidence="1 7">Multi-pass membrane protein</topology>
    </subcellularLocation>
</comment>
<dbReference type="GO" id="GO:0005886">
    <property type="term" value="C:plasma membrane"/>
    <property type="evidence" value="ECO:0007669"/>
    <property type="project" value="UniProtKB-SubCell"/>
</dbReference>
<feature type="transmembrane region" description="Helical" evidence="7">
    <location>
        <begin position="98"/>
        <end position="120"/>
    </location>
</feature>
<organism evidence="9">
    <name type="scientific">Caldilinea aerophila</name>
    <dbReference type="NCBI Taxonomy" id="133453"/>
    <lineage>
        <taxon>Bacteria</taxon>
        <taxon>Bacillati</taxon>
        <taxon>Chloroflexota</taxon>
        <taxon>Caldilineae</taxon>
        <taxon>Caldilineales</taxon>
        <taxon>Caldilineaceae</taxon>
        <taxon>Caldilinea</taxon>
    </lineage>
</organism>
<dbReference type="CDD" id="cd06261">
    <property type="entry name" value="TM_PBP2"/>
    <property type="match status" value="1"/>
</dbReference>
<dbReference type="AlphaFoldDB" id="A0A7C1JY51"/>
<dbReference type="GO" id="GO:0055085">
    <property type="term" value="P:transmembrane transport"/>
    <property type="evidence" value="ECO:0007669"/>
    <property type="project" value="InterPro"/>
</dbReference>
<evidence type="ECO:0000256" key="5">
    <source>
        <dbReference type="ARBA" id="ARBA00022989"/>
    </source>
</evidence>
<comment type="caution">
    <text evidence="9">The sequence shown here is derived from an EMBL/GenBank/DDBJ whole genome shotgun (WGS) entry which is preliminary data.</text>
</comment>
<dbReference type="PROSITE" id="PS50928">
    <property type="entry name" value="ABC_TM1"/>
    <property type="match status" value="1"/>
</dbReference>
<evidence type="ECO:0000256" key="7">
    <source>
        <dbReference type="RuleBase" id="RU363032"/>
    </source>
</evidence>
<comment type="similarity">
    <text evidence="7">Belongs to the binding-protein-dependent transport system permease family.</text>
</comment>
<protein>
    <submittedName>
        <fullName evidence="9">ABC transporter permease</fullName>
    </submittedName>
</protein>
<reference evidence="9" key="1">
    <citation type="journal article" date="2020" name="mSystems">
        <title>Genome- and Community-Level Interaction Insights into Carbon Utilization and Element Cycling Functions of Hydrothermarchaeota in Hydrothermal Sediment.</title>
        <authorList>
            <person name="Zhou Z."/>
            <person name="Liu Y."/>
            <person name="Xu W."/>
            <person name="Pan J."/>
            <person name="Luo Z.H."/>
            <person name="Li M."/>
        </authorList>
    </citation>
    <scope>NUCLEOTIDE SEQUENCE [LARGE SCALE GENOMIC DNA]</scope>
    <source>
        <strain evidence="9">SpSt-289</strain>
    </source>
</reference>
<feature type="transmembrane region" description="Helical" evidence="7">
    <location>
        <begin position="12"/>
        <end position="33"/>
    </location>
</feature>
<feature type="transmembrane region" description="Helical" evidence="7">
    <location>
        <begin position="53"/>
        <end position="86"/>
    </location>
</feature>
<keyword evidence="6 7" id="KW-0472">Membrane</keyword>
<gene>
    <name evidence="9" type="ORF">ENQ20_15575</name>
</gene>
<evidence type="ECO:0000256" key="2">
    <source>
        <dbReference type="ARBA" id="ARBA00022448"/>
    </source>
</evidence>
<dbReference type="InterPro" id="IPR035906">
    <property type="entry name" value="MetI-like_sf"/>
</dbReference>
<evidence type="ECO:0000256" key="4">
    <source>
        <dbReference type="ARBA" id="ARBA00022692"/>
    </source>
</evidence>
<evidence type="ECO:0000256" key="3">
    <source>
        <dbReference type="ARBA" id="ARBA00022475"/>
    </source>
</evidence>
<dbReference type="PANTHER" id="PTHR30151">
    <property type="entry name" value="ALKANE SULFONATE ABC TRANSPORTER-RELATED, MEMBRANE SUBUNIT"/>
    <property type="match status" value="1"/>
</dbReference>
<keyword evidence="5 7" id="KW-1133">Transmembrane helix</keyword>
<feature type="transmembrane region" description="Helical" evidence="7">
    <location>
        <begin position="126"/>
        <end position="145"/>
    </location>
</feature>
<dbReference type="InterPro" id="IPR000515">
    <property type="entry name" value="MetI-like"/>
</dbReference>
<sequence>MLSVLRKDKGTIAAVLIVLIVLLLWEIGVHVTATPVYLLPAPSRIMQTLLAQPGYFAVAALVTLGEAVAGLILGFTVALIVAVLVTLRPGAERGVMTLAILVKSMPLAATAPLLTIWLGFGVAPKVIITALLTFFPVLVNAIVGLQSAEREMVDLLRTYRATAWQTLVYLRFWTALPYLFAALRVAAPLALVGAVIAEWTGASGGLGRVMWLAYSNLNLPYMFAAIWILSFAGALTYFAIVWCEQRLTPWRDRPTQP</sequence>
<feature type="transmembrane region" description="Helical" evidence="7">
    <location>
        <begin position="219"/>
        <end position="243"/>
    </location>
</feature>
<feature type="transmembrane region" description="Helical" evidence="7">
    <location>
        <begin position="166"/>
        <end position="199"/>
    </location>
</feature>
<evidence type="ECO:0000313" key="9">
    <source>
        <dbReference type="EMBL" id="HDX32888.1"/>
    </source>
</evidence>
<dbReference type="EMBL" id="DSMG01000165">
    <property type="protein sequence ID" value="HDX32888.1"/>
    <property type="molecule type" value="Genomic_DNA"/>
</dbReference>
<dbReference type="SUPFAM" id="SSF161098">
    <property type="entry name" value="MetI-like"/>
    <property type="match status" value="1"/>
</dbReference>
<evidence type="ECO:0000256" key="6">
    <source>
        <dbReference type="ARBA" id="ARBA00023136"/>
    </source>
</evidence>
<feature type="domain" description="ABC transmembrane type-1" evidence="8">
    <location>
        <begin position="56"/>
        <end position="241"/>
    </location>
</feature>
<evidence type="ECO:0000256" key="1">
    <source>
        <dbReference type="ARBA" id="ARBA00004651"/>
    </source>
</evidence>
<keyword evidence="4 7" id="KW-0812">Transmembrane</keyword>
<name>A0A7C1JY51_9CHLR</name>
<dbReference type="PANTHER" id="PTHR30151:SF20">
    <property type="entry name" value="ABC TRANSPORTER PERMEASE PROTEIN HI_0355-RELATED"/>
    <property type="match status" value="1"/>
</dbReference>
<keyword evidence="3" id="KW-1003">Cell membrane</keyword>
<dbReference type="Pfam" id="PF00528">
    <property type="entry name" value="BPD_transp_1"/>
    <property type="match status" value="1"/>
</dbReference>